<dbReference type="GO" id="GO:0009055">
    <property type="term" value="F:electron transfer activity"/>
    <property type="evidence" value="ECO:0007669"/>
    <property type="project" value="InterPro"/>
</dbReference>
<name>A0A4R0PW77_9SPHI</name>
<keyword evidence="3 7" id="KW-0479">Metal-binding</keyword>
<organism evidence="9 10">
    <name type="scientific">Pedobacter psychrodurus</name>
    <dbReference type="NCBI Taxonomy" id="2530456"/>
    <lineage>
        <taxon>Bacteria</taxon>
        <taxon>Pseudomonadati</taxon>
        <taxon>Bacteroidota</taxon>
        <taxon>Sphingobacteriia</taxon>
        <taxon>Sphingobacteriales</taxon>
        <taxon>Sphingobacteriaceae</taxon>
        <taxon>Pedobacter</taxon>
    </lineage>
</organism>
<evidence type="ECO:0000256" key="1">
    <source>
        <dbReference type="ARBA" id="ARBA00004196"/>
    </source>
</evidence>
<dbReference type="PANTHER" id="PTHR30600:SF10">
    <property type="entry name" value="BLL6722 PROTEIN"/>
    <property type="match status" value="1"/>
</dbReference>
<evidence type="ECO:0000256" key="4">
    <source>
        <dbReference type="ARBA" id="ARBA00022729"/>
    </source>
</evidence>
<dbReference type="Gene3D" id="1.20.1420.20">
    <property type="entry name" value="M75 peptidase, HXXE motif"/>
    <property type="match status" value="1"/>
</dbReference>
<dbReference type="RefSeq" id="WP_131532352.1">
    <property type="nucleotide sequence ID" value="NZ_SJSO01000016.1"/>
</dbReference>
<dbReference type="OrthoDB" id="9805202at2"/>
<evidence type="ECO:0000256" key="5">
    <source>
        <dbReference type="ARBA" id="ARBA00023002"/>
    </source>
</evidence>
<evidence type="ECO:0000259" key="8">
    <source>
        <dbReference type="PROSITE" id="PS51007"/>
    </source>
</evidence>
<evidence type="ECO:0000256" key="7">
    <source>
        <dbReference type="PROSITE-ProRule" id="PRU00433"/>
    </source>
</evidence>
<evidence type="ECO:0000313" key="10">
    <source>
        <dbReference type="Proteomes" id="UP000293925"/>
    </source>
</evidence>
<comment type="subcellular location">
    <subcellularLocation>
        <location evidence="1">Cell envelope</location>
    </subcellularLocation>
</comment>
<dbReference type="GO" id="GO:0004130">
    <property type="term" value="F:cytochrome-c peroxidase activity"/>
    <property type="evidence" value="ECO:0007669"/>
    <property type="project" value="TreeGrafter"/>
</dbReference>
<keyword evidence="4" id="KW-0732">Signal</keyword>
<evidence type="ECO:0000313" key="9">
    <source>
        <dbReference type="EMBL" id="TCD23393.1"/>
    </source>
</evidence>
<dbReference type="Proteomes" id="UP000293925">
    <property type="component" value="Unassembled WGS sequence"/>
</dbReference>
<feature type="domain" description="Cytochrome c" evidence="8">
    <location>
        <begin position="456"/>
        <end position="598"/>
    </location>
</feature>
<dbReference type="InterPro" id="IPR036909">
    <property type="entry name" value="Cyt_c-like_dom_sf"/>
</dbReference>
<dbReference type="PANTHER" id="PTHR30600">
    <property type="entry name" value="CYTOCHROME C PEROXIDASE-RELATED"/>
    <property type="match status" value="1"/>
</dbReference>
<keyword evidence="9" id="KW-0575">Peroxidase</keyword>
<dbReference type="InterPro" id="IPR051395">
    <property type="entry name" value="Cytochrome_c_Peroxidase/MauG"/>
</dbReference>
<dbReference type="InterPro" id="IPR009056">
    <property type="entry name" value="Cyt_c-like_dom"/>
</dbReference>
<reference evidence="9 10" key="1">
    <citation type="submission" date="2019-02" db="EMBL/GenBank/DDBJ databases">
        <title>Pedobacter sp. RP-3-21 sp. nov., isolated from Arctic soil.</title>
        <authorList>
            <person name="Dahal R.H."/>
        </authorList>
    </citation>
    <scope>NUCLEOTIDE SEQUENCE [LARGE SCALE GENOMIC DNA]</scope>
    <source>
        <strain evidence="9 10">RP-3-21</strain>
    </source>
</reference>
<dbReference type="SUPFAM" id="SSF46626">
    <property type="entry name" value="Cytochrome c"/>
    <property type="match status" value="2"/>
</dbReference>
<dbReference type="EMBL" id="SJSO01000016">
    <property type="protein sequence ID" value="TCD23393.1"/>
    <property type="molecule type" value="Genomic_DNA"/>
</dbReference>
<evidence type="ECO:0000256" key="6">
    <source>
        <dbReference type="ARBA" id="ARBA00023004"/>
    </source>
</evidence>
<feature type="domain" description="Cytochrome c" evidence="8">
    <location>
        <begin position="302"/>
        <end position="437"/>
    </location>
</feature>
<evidence type="ECO:0000256" key="3">
    <source>
        <dbReference type="ARBA" id="ARBA00022723"/>
    </source>
</evidence>
<dbReference type="InterPro" id="IPR004852">
    <property type="entry name" value="Di-haem_cyt_c_peroxidsae"/>
</dbReference>
<keyword evidence="5" id="KW-0560">Oxidoreductase</keyword>
<dbReference type="AlphaFoldDB" id="A0A4R0PW77"/>
<dbReference type="GO" id="GO:0020037">
    <property type="term" value="F:heme binding"/>
    <property type="evidence" value="ECO:0007669"/>
    <property type="project" value="InterPro"/>
</dbReference>
<dbReference type="Gene3D" id="1.10.760.10">
    <property type="entry name" value="Cytochrome c-like domain"/>
    <property type="match status" value="2"/>
</dbReference>
<sequence length="602" mass="67960">MKNKLVIILFLFSFILIAAKVGDDGNIGASQGLEYYKTELGIFIRSTQMLQKVIGKISEDSSSIQNAKKSLLQCRRDYKRIECFLTYFFQSETGFYNAAPKTEVEEPELELVEPMGLQYIETLLFEENPHLAKSKLVEQAEILTSSVQDMPSLLYNFKINDAQMMQSLRLELIRWSTLSIAGFDAPLLKSSMSEIAEASASMRRVIKPYSDQKPLHGARVDALLEQSIIYLHNHSDFDTFNRMDYLLHYALPLQKEMRLLTKDLKLEADSAGFVNYDADNIYQPNALKGFRKQQKHSKKESRLARLGEKLFFDPALSGNLKVSCASCHQKENYFTDLKVRSSALIRDSILQRNTPTLFYAAMQHSQFWDGRAQNLDAQVHDVIFNPLEMGGSKHLISKNILSKKQYKTAFAELFVSSRTPGMNELAAAISAYIKTLAPMNSAFDRALAGNKHSMTAQQVEGFNLFMGKAQCGTCHFPPLFNGLVPPLFDRSELEILGTTKNDDFTKAELDLDEGRYKIYKIHFYKGAFKTPTVRNAAKTFPYMHNGNFSSLEKVVEFYNLGGGKGLGLDVPDQTLSSTPLKLSPKETASIVSFMEALTDNYK</sequence>
<dbReference type="InterPro" id="IPR038352">
    <property type="entry name" value="Imelysin_sf"/>
</dbReference>
<keyword evidence="6 7" id="KW-0408">Iron</keyword>
<evidence type="ECO:0000256" key="2">
    <source>
        <dbReference type="ARBA" id="ARBA00022617"/>
    </source>
</evidence>
<comment type="caution">
    <text evidence="9">The sequence shown here is derived from an EMBL/GenBank/DDBJ whole genome shotgun (WGS) entry which is preliminary data.</text>
</comment>
<proteinExistence type="predicted"/>
<dbReference type="GO" id="GO:0030313">
    <property type="term" value="C:cell envelope"/>
    <property type="evidence" value="ECO:0007669"/>
    <property type="project" value="UniProtKB-SubCell"/>
</dbReference>
<gene>
    <name evidence="9" type="ORF">EZ456_17460</name>
</gene>
<accession>A0A4R0PW77</accession>
<dbReference type="PROSITE" id="PS51007">
    <property type="entry name" value="CYTC"/>
    <property type="match status" value="2"/>
</dbReference>
<keyword evidence="2 7" id="KW-0349">Heme</keyword>
<dbReference type="Pfam" id="PF03150">
    <property type="entry name" value="CCP_MauG"/>
    <property type="match status" value="1"/>
</dbReference>
<protein>
    <submittedName>
        <fullName evidence="9">Cytochrome C peroxidase</fullName>
    </submittedName>
</protein>
<keyword evidence="10" id="KW-1185">Reference proteome</keyword>
<dbReference type="GO" id="GO:0046872">
    <property type="term" value="F:metal ion binding"/>
    <property type="evidence" value="ECO:0007669"/>
    <property type="project" value="UniProtKB-KW"/>
</dbReference>